<keyword evidence="7" id="KW-0406">Ion transport</keyword>
<comment type="caution">
    <text evidence="10">The sequence shown here is derived from an EMBL/GenBank/DDBJ whole genome shotgun (WGS) entry which is preliminary data.</text>
</comment>
<dbReference type="OrthoDB" id="1508846at2759"/>
<gene>
    <name evidence="10" type="ORF">BLA29_012954</name>
</gene>
<evidence type="ECO:0000256" key="8">
    <source>
        <dbReference type="ARBA" id="ARBA00023136"/>
    </source>
</evidence>
<proteinExistence type="inferred from homology"/>
<reference evidence="10 11" key="1">
    <citation type="submission" date="2017-03" db="EMBL/GenBank/DDBJ databases">
        <title>Genome Survey of Euroglyphus maynei.</title>
        <authorList>
            <person name="Arlian L.G."/>
            <person name="Morgan M.S."/>
            <person name="Rider S.D."/>
        </authorList>
    </citation>
    <scope>NUCLEOTIDE SEQUENCE [LARGE SCALE GENOMIC DNA]</scope>
    <source>
        <strain evidence="10">Arlian Lab</strain>
        <tissue evidence="10">Whole body</tissue>
    </source>
</reference>
<evidence type="ECO:0000256" key="3">
    <source>
        <dbReference type="ARBA" id="ARBA00022448"/>
    </source>
</evidence>
<evidence type="ECO:0000256" key="5">
    <source>
        <dbReference type="ARBA" id="ARBA00022781"/>
    </source>
</evidence>
<evidence type="ECO:0000256" key="9">
    <source>
        <dbReference type="SAM" id="Phobius"/>
    </source>
</evidence>
<evidence type="ECO:0000256" key="4">
    <source>
        <dbReference type="ARBA" id="ARBA00022692"/>
    </source>
</evidence>
<keyword evidence="3" id="KW-0813">Transport</keyword>
<evidence type="ECO:0000313" key="10">
    <source>
        <dbReference type="EMBL" id="OTF70080.1"/>
    </source>
</evidence>
<evidence type="ECO:0000313" key="11">
    <source>
        <dbReference type="Proteomes" id="UP000194236"/>
    </source>
</evidence>
<evidence type="ECO:0000256" key="6">
    <source>
        <dbReference type="ARBA" id="ARBA00022989"/>
    </source>
</evidence>
<protein>
    <submittedName>
        <fullName evidence="10">V-type proton ATPase subunit e 2-like protein</fullName>
    </submittedName>
</protein>
<evidence type="ECO:0000256" key="2">
    <source>
        <dbReference type="ARBA" id="ARBA00008328"/>
    </source>
</evidence>
<dbReference type="PANTHER" id="PTHR12263">
    <property type="entry name" value="VACUOLAR ATP SYNTHASE SUBUNIT H"/>
    <property type="match status" value="1"/>
</dbReference>
<name>A0A1Y3ANR2_EURMA</name>
<dbReference type="PANTHER" id="PTHR12263:SF0">
    <property type="entry name" value="V-TYPE PROTON ATPASE SUBUNIT"/>
    <property type="match status" value="1"/>
</dbReference>
<evidence type="ECO:0000256" key="1">
    <source>
        <dbReference type="ARBA" id="ARBA00004127"/>
    </source>
</evidence>
<feature type="transmembrane region" description="Helical" evidence="9">
    <location>
        <begin position="32"/>
        <end position="53"/>
    </location>
</feature>
<dbReference type="GO" id="GO:0012505">
    <property type="term" value="C:endomembrane system"/>
    <property type="evidence" value="ECO:0007669"/>
    <property type="project" value="UniProtKB-SubCell"/>
</dbReference>
<keyword evidence="5" id="KW-0375">Hydrogen ion transport</keyword>
<feature type="transmembrane region" description="Helical" evidence="9">
    <location>
        <begin position="6"/>
        <end position="25"/>
    </location>
</feature>
<dbReference type="GO" id="GO:0046961">
    <property type="term" value="F:proton-transporting ATPase activity, rotational mechanism"/>
    <property type="evidence" value="ECO:0007669"/>
    <property type="project" value="InterPro"/>
</dbReference>
<comment type="similarity">
    <text evidence="2">Belongs to the V-ATPase e1/e2 subunit family.</text>
</comment>
<dbReference type="AlphaFoldDB" id="A0A1Y3ANR2"/>
<keyword evidence="11" id="KW-1185">Reference proteome</keyword>
<keyword evidence="6 9" id="KW-1133">Transmembrane helix</keyword>
<accession>A0A1Y3ANR2</accession>
<dbReference type="EMBL" id="MUJZ01067393">
    <property type="protein sequence ID" value="OTF70080.1"/>
    <property type="molecule type" value="Genomic_DNA"/>
</dbReference>
<keyword evidence="4 9" id="KW-0812">Transmembrane</keyword>
<keyword evidence="8 9" id="KW-0472">Membrane</keyword>
<sequence>MGFGVIILFTSLFAAIGIGVPVFLPENPNKEIVKLMIVMSTICCYLMWLVTYMSQMNPLFGPVINTATVSLMRREWS</sequence>
<dbReference type="Proteomes" id="UP000194236">
    <property type="component" value="Unassembled WGS sequence"/>
</dbReference>
<dbReference type="InterPro" id="IPR008389">
    <property type="entry name" value="ATPase_V0-cplx_e1/e2_su"/>
</dbReference>
<dbReference type="Pfam" id="PF05493">
    <property type="entry name" value="ATP_synt_H"/>
    <property type="match status" value="1"/>
</dbReference>
<evidence type="ECO:0000256" key="7">
    <source>
        <dbReference type="ARBA" id="ARBA00023065"/>
    </source>
</evidence>
<comment type="subcellular location">
    <subcellularLocation>
        <location evidence="1">Endomembrane system</location>
        <topology evidence="1">Multi-pass membrane protein</topology>
    </subcellularLocation>
</comment>
<organism evidence="10 11">
    <name type="scientific">Euroglyphus maynei</name>
    <name type="common">Mayne's house dust mite</name>
    <dbReference type="NCBI Taxonomy" id="6958"/>
    <lineage>
        <taxon>Eukaryota</taxon>
        <taxon>Metazoa</taxon>
        <taxon>Ecdysozoa</taxon>
        <taxon>Arthropoda</taxon>
        <taxon>Chelicerata</taxon>
        <taxon>Arachnida</taxon>
        <taxon>Acari</taxon>
        <taxon>Acariformes</taxon>
        <taxon>Sarcoptiformes</taxon>
        <taxon>Astigmata</taxon>
        <taxon>Psoroptidia</taxon>
        <taxon>Analgoidea</taxon>
        <taxon>Pyroglyphidae</taxon>
        <taxon>Pyroglyphinae</taxon>
        <taxon>Euroglyphus</taxon>
    </lineage>
</organism>
<dbReference type="GO" id="GO:0033179">
    <property type="term" value="C:proton-transporting V-type ATPase, V0 domain"/>
    <property type="evidence" value="ECO:0007669"/>
    <property type="project" value="InterPro"/>
</dbReference>